<evidence type="ECO:0000313" key="2">
    <source>
        <dbReference type="Proteomes" id="UP000652681"/>
    </source>
</evidence>
<keyword evidence="2" id="KW-1185">Reference proteome</keyword>
<dbReference type="Proteomes" id="UP000652681">
    <property type="component" value="Unassembled WGS sequence"/>
</dbReference>
<evidence type="ECO:0000313" key="1">
    <source>
        <dbReference type="EMBL" id="MBC9812343.1"/>
    </source>
</evidence>
<dbReference type="AlphaFoldDB" id="A0A8J6PBZ0"/>
<gene>
    <name evidence="1" type="ORF">H9Y05_07625</name>
</gene>
<organism evidence="1 2">
    <name type="scientific">Taishania pollutisoli</name>
    <dbReference type="NCBI Taxonomy" id="2766479"/>
    <lineage>
        <taxon>Bacteria</taxon>
        <taxon>Pseudomonadati</taxon>
        <taxon>Bacteroidota</taxon>
        <taxon>Flavobacteriia</taxon>
        <taxon>Flavobacteriales</taxon>
        <taxon>Crocinitomicaceae</taxon>
        <taxon>Taishania</taxon>
    </lineage>
</organism>
<reference evidence="1" key="1">
    <citation type="submission" date="2020-09" db="EMBL/GenBank/DDBJ databases">
        <title>Taishania pollutisoli gen. nov., sp. nov., Isolated from Tetrabromobisphenol A-Contaminated Soil.</title>
        <authorList>
            <person name="Chen Q."/>
        </authorList>
    </citation>
    <scope>NUCLEOTIDE SEQUENCE</scope>
    <source>
        <strain evidence="1">CZZ-1</strain>
    </source>
</reference>
<accession>A0A8J6PBZ0</accession>
<name>A0A8J6PBZ0_9FLAO</name>
<sequence>MWSSNLFKLSEKPNPEIVDLLTEVTLGTTGVRYKHLDTAKRVTQIDHPLFFYIQRQQKVLGNITFCRRNQDWYIRYFAFRTSLQRSTDTKTEDKSNSLLKTEIERFFQSAIKGDVDGNDVSHLYAYIDPKNDRSKWMSRNFNFQTVAQLSTQTFSRLFARKSSRFKIIDATDNEMQQRICQVFQHHAFFFEYYLDKDPFAVIENEQGEIVAFSRISTAHWRIESLGGKWGEQKAKLVSKLPVLNRLVNPEKHTFVVPDSVWIKDNDPVLLTELFESLIAHTQANMLIWWVDNKELLYQETKYRVKWGPLHPILGVSQVDVVCRSKTGKAEALTNPLYVVAIDAI</sequence>
<comment type="caution">
    <text evidence="1">The sequence shown here is derived from an EMBL/GenBank/DDBJ whole genome shotgun (WGS) entry which is preliminary data.</text>
</comment>
<protein>
    <submittedName>
        <fullName evidence="1">Uncharacterized protein</fullName>
    </submittedName>
</protein>
<proteinExistence type="predicted"/>
<dbReference type="RefSeq" id="WP_216713942.1">
    <property type="nucleotide sequence ID" value="NZ_JACVEL010000004.1"/>
</dbReference>
<dbReference type="EMBL" id="JACVEL010000004">
    <property type="protein sequence ID" value="MBC9812343.1"/>
    <property type="molecule type" value="Genomic_DNA"/>
</dbReference>